<feature type="region of interest" description="Disordered" evidence="2">
    <location>
        <begin position="317"/>
        <end position="358"/>
    </location>
</feature>
<dbReference type="InterPro" id="IPR040182">
    <property type="entry name" value="ATG13"/>
</dbReference>
<reference evidence="4 5" key="1">
    <citation type="journal article" date="2024" name="Nat. Commun.">
        <title>Phylogenomics reveals the evolutionary origins of lichenization in chlorophyte algae.</title>
        <authorList>
            <person name="Puginier C."/>
            <person name="Libourel C."/>
            <person name="Otte J."/>
            <person name="Skaloud P."/>
            <person name="Haon M."/>
            <person name="Grisel S."/>
            <person name="Petersen M."/>
            <person name="Berrin J.G."/>
            <person name="Delaux P.M."/>
            <person name="Dal Grande F."/>
            <person name="Keller J."/>
        </authorList>
    </citation>
    <scope>NUCLEOTIDE SEQUENCE [LARGE SCALE GENOMIC DNA]</scope>
    <source>
        <strain evidence="4 5">SAG 216-7</strain>
    </source>
</reference>
<comment type="caution">
    <text evidence="4">The sequence shown here is derived from an EMBL/GenBank/DDBJ whole genome shotgun (WGS) entry which is preliminary data.</text>
</comment>
<dbReference type="InterPro" id="IPR036570">
    <property type="entry name" value="HORMA_dom_sf"/>
</dbReference>
<keyword evidence="5" id="KW-1185">Reference proteome</keyword>
<feature type="region of interest" description="Disordered" evidence="2">
    <location>
        <begin position="250"/>
        <end position="290"/>
    </location>
</feature>
<evidence type="ECO:0000313" key="4">
    <source>
        <dbReference type="EMBL" id="KAK9917972.1"/>
    </source>
</evidence>
<feature type="region of interest" description="Disordered" evidence="2">
    <location>
        <begin position="436"/>
        <end position="502"/>
    </location>
</feature>
<dbReference type="Proteomes" id="UP001491310">
    <property type="component" value="Unassembled WGS sequence"/>
</dbReference>
<feature type="domain" description="Autophagy-related protein 13 N-terminal" evidence="3">
    <location>
        <begin position="13"/>
        <end position="221"/>
    </location>
</feature>
<evidence type="ECO:0000313" key="5">
    <source>
        <dbReference type="Proteomes" id="UP001491310"/>
    </source>
</evidence>
<dbReference type="InterPro" id="IPR018731">
    <property type="entry name" value="Atg13_N"/>
</dbReference>
<organism evidence="4 5">
    <name type="scientific">Coccomyxa subellipsoidea</name>
    <dbReference type="NCBI Taxonomy" id="248742"/>
    <lineage>
        <taxon>Eukaryota</taxon>
        <taxon>Viridiplantae</taxon>
        <taxon>Chlorophyta</taxon>
        <taxon>core chlorophytes</taxon>
        <taxon>Trebouxiophyceae</taxon>
        <taxon>Trebouxiophyceae incertae sedis</taxon>
        <taxon>Coccomyxaceae</taxon>
        <taxon>Coccomyxa</taxon>
    </lineage>
</organism>
<feature type="compositionally biased region" description="Low complexity" evidence="2">
    <location>
        <begin position="321"/>
        <end position="340"/>
    </location>
</feature>
<feature type="region of interest" description="Disordered" evidence="2">
    <location>
        <begin position="542"/>
        <end position="616"/>
    </location>
</feature>
<proteinExistence type="predicted"/>
<sequence>MSEANRARVQQIVAECFVKAAHVILSSRIYHSSRTLSKQGPKCWFNLENEEVECAQREVELWRRDPSCPLIIEIYLQPWGANEAAALSHPSPQAADTGTAGRRLLERWVLSYAPAAPSDTKMGAGRPMTSRLEPAAIYKRMVISLRSLFSYVRVLPAYRLFRACAQQQAAQEKGGISLQYRISRGMPGTGPGRAAPPPRMDHFGFTPVETPHGLFRMSVDFAPSSTVTILKETTSPGPVAQIIQDYASSGSVSRRAPQMAASMHITRSSEQQQPYPGSSPPISSGAGILRGAPFTQQQPMLRRHSWSTHGLRSALTPLQKAPSQALASPSLPAAPSSNSEAGRHAFAASQSPGHERGGYLTKLATHNEADEAMGAITGQSQGHAWMTPPKHPGTPTSPHYAATTGAVRTWSRAAANQEALLAKTRQREVQERILQQTSSGQMVPTEEEAAGRDAGGGPRQSSAPVCIPGASEGAHRSRIHSSGDLAAMQRRNASPRPLKTVRWTSGVTKAPASAPAASAAVSLEQPPHLQEVDLQPISARTTGFNIPLQPDRGAPGSSGRLLLRKDSGGAASSGGSVRRPSFGSGGSAQPPPTPPALGGGLGTGPGSESSGSVASSFPASCSPQLPFAFTPSALSLSSLHDHSGQSGGLHGAAGMAASPAAVGPGALTVFRRPSVGASLRSSAFDLAPPGALGYSLSPVQGSLESSLMGASTPRYPSTLPLILPSSYPSPLLPAGRGVAASGGSFSSAIGPPRLTYHSCGSTGDPAELAALPSEEAEADVLPFALDADAVPASPQPPVPLRMSLGGMPSPPELDEEVGAFVRAIQEAPLLLARGAAPLALAQAGAEPTSNRMTLQAGLDQLSRFRARMEAA</sequence>
<dbReference type="Pfam" id="PF10033">
    <property type="entry name" value="ATG13"/>
    <property type="match status" value="1"/>
</dbReference>
<feature type="compositionally biased region" description="Low complexity" evidence="2">
    <location>
        <begin position="606"/>
        <end position="616"/>
    </location>
</feature>
<gene>
    <name evidence="4" type="ORF">WJX75_000156</name>
</gene>
<name>A0ABR2Z1Y0_9CHLO</name>
<protein>
    <recommendedName>
        <fullName evidence="3">Autophagy-related protein 13 N-terminal domain-containing protein</fullName>
    </recommendedName>
</protein>
<accession>A0ABR2Z1Y0</accession>
<feature type="compositionally biased region" description="Low complexity" evidence="2">
    <location>
        <begin position="268"/>
        <end position="287"/>
    </location>
</feature>
<dbReference type="PANTHER" id="PTHR13430">
    <property type="match status" value="1"/>
</dbReference>
<dbReference type="PANTHER" id="PTHR13430:SF4">
    <property type="entry name" value="AUTOPHAGY-RELATED PROTEIN 13"/>
    <property type="match status" value="1"/>
</dbReference>
<evidence type="ECO:0000259" key="3">
    <source>
        <dbReference type="Pfam" id="PF10033"/>
    </source>
</evidence>
<dbReference type="EMBL" id="JALJOT010000001">
    <property type="protein sequence ID" value="KAK9917972.1"/>
    <property type="molecule type" value="Genomic_DNA"/>
</dbReference>
<evidence type="ECO:0000256" key="1">
    <source>
        <dbReference type="ARBA" id="ARBA00023006"/>
    </source>
</evidence>
<dbReference type="Gene3D" id="3.30.900.10">
    <property type="entry name" value="HORMA domain"/>
    <property type="match status" value="1"/>
</dbReference>
<keyword evidence="1" id="KW-0072">Autophagy</keyword>
<evidence type="ECO:0000256" key="2">
    <source>
        <dbReference type="SAM" id="MobiDB-lite"/>
    </source>
</evidence>